<name>A0A150NXW8_STRMT</name>
<gene>
    <name evidence="1" type="ORF">SMIM3I_00262</name>
</gene>
<dbReference type="AlphaFoldDB" id="A0A150NXW8"/>
<organism evidence="1 2">
    <name type="scientific">Streptococcus mitis</name>
    <dbReference type="NCBI Taxonomy" id="28037"/>
    <lineage>
        <taxon>Bacteria</taxon>
        <taxon>Bacillati</taxon>
        <taxon>Bacillota</taxon>
        <taxon>Bacilli</taxon>
        <taxon>Lactobacillales</taxon>
        <taxon>Streptococcaceae</taxon>
        <taxon>Streptococcus</taxon>
        <taxon>Streptococcus mitis group</taxon>
    </lineage>
</organism>
<accession>A0A150NXW8</accession>
<protein>
    <submittedName>
        <fullName evidence="1">Hydrolase (HAD superfamily)</fullName>
    </submittedName>
</protein>
<dbReference type="Proteomes" id="UP000075442">
    <property type="component" value="Unassembled WGS sequence"/>
</dbReference>
<evidence type="ECO:0000313" key="2">
    <source>
        <dbReference type="Proteomes" id="UP000075442"/>
    </source>
</evidence>
<reference evidence="1 2" key="1">
    <citation type="submission" date="2016-01" db="EMBL/GenBank/DDBJ databases">
        <title>Highly variable Streptococcus oralis 1 are common among viridans streptococci isolated from primates.</title>
        <authorList>
            <person name="Denapaite D."/>
            <person name="Rieger M."/>
            <person name="Koendgen S."/>
            <person name="Brueckner R."/>
            <person name="Ochigava I."/>
            <person name="Kappeler P."/>
            <person name="Maetz-Rensing K."/>
            <person name="Leendertz F."/>
        </authorList>
    </citation>
    <scope>NUCLEOTIDE SEQUENCE [LARGE SCALE GENOMIC DNA]</scope>
    <source>
        <strain evidence="1 2">M3-1</strain>
    </source>
</reference>
<dbReference type="EMBL" id="LROU01000003">
    <property type="protein sequence ID" value="KYF38311.1"/>
    <property type="molecule type" value="Genomic_DNA"/>
</dbReference>
<comment type="caution">
    <text evidence="1">The sequence shown here is derived from an EMBL/GenBank/DDBJ whole genome shotgun (WGS) entry which is preliminary data.</text>
</comment>
<proteinExistence type="predicted"/>
<evidence type="ECO:0000313" key="1">
    <source>
        <dbReference type="EMBL" id="KYF38311.1"/>
    </source>
</evidence>
<sequence>MEPCSTQTVKFLTLQKKP</sequence>
<dbReference type="GO" id="GO:0016787">
    <property type="term" value="F:hydrolase activity"/>
    <property type="evidence" value="ECO:0007669"/>
    <property type="project" value="UniProtKB-KW"/>
</dbReference>
<keyword evidence="1" id="KW-0378">Hydrolase</keyword>